<feature type="transmembrane region" description="Helical" evidence="11">
    <location>
        <begin position="295"/>
        <end position="314"/>
    </location>
</feature>
<feature type="transmembrane region" description="Helical" evidence="11">
    <location>
        <begin position="386"/>
        <end position="405"/>
    </location>
</feature>
<dbReference type="FunFam" id="1.20.1250.20:FF:000001">
    <property type="entry name" value="Dicarboxylate MFS transporter"/>
    <property type="match status" value="1"/>
</dbReference>
<keyword evidence="7 11" id="KW-1133">Transmembrane helix</keyword>
<evidence type="ECO:0000313" key="13">
    <source>
        <dbReference type="EMBL" id="AQQ16262.1"/>
    </source>
</evidence>
<dbReference type="Gene3D" id="1.20.1250.20">
    <property type="entry name" value="MFS general substrate transporter like domains"/>
    <property type="match status" value="2"/>
</dbReference>
<evidence type="ECO:0000256" key="11">
    <source>
        <dbReference type="SAM" id="Phobius"/>
    </source>
</evidence>
<feature type="transmembrane region" description="Helical" evidence="11">
    <location>
        <begin position="261"/>
        <end position="283"/>
    </location>
</feature>
<feature type="domain" description="Major facilitator superfamily (MFS) profile" evidence="12">
    <location>
        <begin position="1"/>
        <end position="409"/>
    </location>
</feature>
<reference evidence="13 14" key="1">
    <citation type="submission" date="2016-12" db="EMBL/GenBank/DDBJ databases">
        <authorList>
            <person name="Song W.-J."/>
            <person name="Kurnit D.M."/>
        </authorList>
    </citation>
    <scope>NUCLEOTIDE SEQUENCE [LARGE SCALE GENOMIC DNA]</scope>
    <source>
        <strain evidence="13 14">DSM 30827</strain>
    </source>
</reference>
<dbReference type="PROSITE" id="PS00217">
    <property type="entry name" value="SUGAR_TRANSPORT_2"/>
    <property type="match status" value="1"/>
</dbReference>
<comment type="similarity">
    <text evidence="2">Belongs to the major facilitator superfamily. Metabolite:H+ Symporter (MHS) family (TC 2.A.1.6) family.</text>
</comment>
<dbReference type="SUPFAM" id="SSF103473">
    <property type="entry name" value="MFS general substrate transporter"/>
    <property type="match status" value="1"/>
</dbReference>
<dbReference type="Proteomes" id="UP000217209">
    <property type="component" value="Chromosome"/>
</dbReference>
<evidence type="ECO:0000256" key="2">
    <source>
        <dbReference type="ARBA" id="ARBA00008240"/>
    </source>
</evidence>
<comment type="function">
    <text evidence="9">May be a proton symporter involved in the uptake of osmolytes such as proline and glycine betaine.</text>
</comment>
<dbReference type="EMBL" id="CP019688">
    <property type="protein sequence ID" value="AQQ16262.1"/>
    <property type="molecule type" value="Genomic_DNA"/>
</dbReference>
<accession>A0A1Q2HZI7</accession>
<feature type="transmembrane region" description="Helical" evidence="11">
    <location>
        <begin position="136"/>
        <end position="160"/>
    </location>
</feature>
<keyword evidence="8 11" id="KW-0472">Membrane</keyword>
<evidence type="ECO:0000256" key="1">
    <source>
        <dbReference type="ARBA" id="ARBA00004651"/>
    </source>
</evidence>
<keyword evidence="5 11" id="KW-0812">Transmembrane</keyword>
<evidence type="ECO:0000256" key="4">
    <source>
        <dbReference type="ARBA" id="ARBA00022475"/>
    </source>
</evidence>
<dbReference type="InterPro" id="IPR005829">
    <property type="entry name" value="Sugar_transporter_CS"/>
</dbReference>
<comment type="subcellular location">
    <subcellularLocation>
        <location evidence="1">Cell membrane</location>
        <topology evidence="1">Multi-pass membrane protein</topology>
    </subcellularLocation>
</comment>
<dbReference type="PROSITE" id="PS50850">
    <property type="entry name" value="MFS"/>
    <property type="match status" value="1"/>
</dbReference>
<organism evidence="13 14">
    <name type="scientific">Corynebacterium glaucum</name>
    <dbReference type="NCBI Taxonomy" id="187491"/>
    <lineage>
        <taxon>Bacteria</taxon>
        <taxon>Bacillati</taxon>
        <taxon>Actinomycetota</taxon>
        <taxon>Actinomycetes</taxon>
        <taxon>Mycobacteriales</taxon>
        <taxon>Corynebacteriaceae</taxon>
        <taxon>Corynebacterium</taxon>
    </lineage>
</organism>
<feature type="transmembrane region" description="Helical" evidence="11">
    <location>
        <begin position="229"/>
        <end position="249"/>
    </location>
</feature>
<feature type="transmembrane region" description="Helical" evidence="11">
    <location>
        <begin position="172"/>
        <end position="191"/>
    </location>
</feature>
<dbReference type="GO" id="GO:0005886">
    <property type="term" value="C:plasma membrane"/>
    <property type="evidence" value="ECO:0007669"/>
    <property type="project" value="UniProtKB-SubCell"/>
</dbReference>
<dbReference type="GO" id="GO:0015293">
    <property type="term" value="F:symporter activity"/>
    <property type="evidence" value="ECO:0007669"/>
    <property type="project" value="UniProtKB-KW"/>
</dbReference>
<dbReference type="PANTHER" id="PTHR43528">
    <property type="entry name" value="ALPHA-KETOGLUTARATE PERMEASE"/>
    <property type="match status" value="1"/>
</dbReference>
<feature type="transmembrane region" description="Helical" evidence="11">
    <location>
        <begin position="96"/>
        <end position="115"/>
    </location>
</feature>
<keyword evidence="4" id="KW-1003">Cell membrane</keyword>
<dbReference type="InterPro" id="IPR005828">
    <property type="entry name" value="MFS_sugar_transport-like"/>
</dbReference>
<feature type="transmembrane region" description="Helical" evidence="11">
    <location>
        <begin position="12"/>
        <end position="31"/>
    </location>
</feature>
<dbReference type="InterPro" id="IPR051084">
    <property type="entry name" value="H+-coupled_symporters"/>
</dbReference>
<dbReference type="KEGG" id="cgv:CGLAU_11655"/>
<feature type="transmembrane region" description="Helical" evidence="11">
    <location>
        <begin position="351"/>
        <end position="374"/>
    </location>
</feature>
<dbReference type="InterPro" id="IPR020846">
    <property type="entry name" value="MFS_dom"/>
</dbReference>
<dbReference type="Pfam" id="PF00083">
    <property type="entry name" value="Sugar_tr"/>
    <property type="match status" value="1"/>
</dbReference>
<keyword evidence="3" id="KW-0813">Transport</keyword>
<dbReference type="PANTHER" id="PTHR43528:SF1">
    <property type="entry name" value="ALPHA-KETOGLUTARATE PERMEASE"/>
    <property type="match status" value="1"/>
</dbReference>
<evidence type="ECO:0000256" key="3">
    <source>
        <dbReference type="ARBA" id="ARBA00022448"/>
    </source>
</evidence>
<gene>
    <name evidence="13" type="primary">kgtP2</name>
    <name evidence="13" type="ORF">CGLAU_11655</name>
</gene>
<evidence type="ECO:0000256" key="8">
    <source>
        <dbReference type="ARBA" id="ARBA00023136"/>
    </source>
</evidence>
<keyword evidence="14" id="KW-1185">Reference proteome</keyword>
<evidence type="ECO:0000259" key="12">
    <source>
        <dbReference type="PROSITE" id="PS50850"/>
    </source>
</evidence>
<keyword evidence="6" id="KW-0769">Symport</keyword>
<feature type="transmembrane region" description="Helical" evidence="11">
    <location>
        <begin position="72"/>
        <end position="90"/>
    </location>
</feature>
<name>A0A1Q2HZI7_9CORY</name>
<sequence length="415" mass="44725">MMVANLGNVLEWYDWNVYTIFAPILAIQFFNHDNPTSALLSTLAVFAVGFVARPIGGFVFGAYADRVGRKQALVVAMMTTAVGSLVIGFAPGFDAVGVWASVILVAARLIQGLAHGGEMGTAVTYLVERAPEGRRAFFGSTSWTSVVIGTMTATMTGLLINALLTEEQVGAWGWRIPFIIGGVLGLYALWLRRSMSETDAFNTEKTDGVVAATGTARTQDSIWSHWRGLVRIFLISAGGSLFFYTWSIYLPTHVQVVHGQSANSALSASLIAEFIFLLAIPLMGMLGDRIGRKPMVMIAGTLFVLITIPIYRFLDGTFITQLVGQIAALVSLSFLFGVNGAIWTEALPTRYRAVGVATMLSAATAIFGGTAPYLNTWLSKEGYGHLFPYYLVAMAAVTLLTGALMKETKDLDLKA</sequence>
<feature type="transmembrane region" description="Helical" evidence="11">
    <location>
        <begin position="326"/>
        <end position="344"/>
    </location>
</feature>
<protein>
    <recommendedName>
        <fullName evidence="10">Putative proline/betaine transporter</fullName>
    </recommendedName>
</protein>
<dbReference type="InterPro" id="IPR036259">
    <property type="entry name" value="MFS_trans_sf"/>
</dbReference>
<evidence type="ECO:0000256" key="9">
    <source>
        <dbReference type="ARBA" id="ARBA00037295"/>
    </source>
</evidence>
<evidence type="ECO:0000256" key="6">
    <source>
        <dbReference type="ARBA" id="ARBA00022847"/>
    </source>
</evidence>
<evidence type="ECO:0000256" key="5">
    <source>
        <dbReference type="ARBA" id="ARBA00022692"/>
    </source>
</evidence>
<feature type="transmembrane region" description="Helical" evidence="11">
    <location>
        <begin position="37"/>
        <end position="60"/>
    </location>
</feature>
<dbReference type="AlphaFoldDB" id="A0A1Q2HZI7"/>
<evidence type="ECO:0000313" key="14">
    <source>
        <dbReference type="Proteomes" id="UP000217209"/>
    </source>
</evidence>
<proteinExistence type="inferred from homology"/>
<evidence type="ECO:0000256" key="7">
    <source>
        <dbReference type="ARBA" id="ARBA00022989"/>
    </source>
</evidence>
<evidence type="ECO:0000256" key="10">
    <source>
        <dbReference type="ARBA" id="ARBA00039918"/>
    </source>
</evidence>